<dbReference type="InterPro" id="IPR036291">
    <property type="entry name" value="NAD(P)-bd_dom_sf"/>
</dbReference>
<dbReference type="Gene3D" id="3.90.180.10">
    <property type="entry name" value="Medium-chain alcohol dehydrogenases, catalytic domain"/>
    <property type="match status" value="1"/>
</dbReference>
<dbReference type="SUPFAM" id="SSF51735">
    <property type="entry name" value="NAD(P)-binding Rossmann-fold domains"/>
    <property type="match status" value="1"/>
</dbReference>
<proteinExistence type="inferred from homology"/>
<dbReference type="SMART" id="SM00829">
    <property type="entry name" value="PKS_ER"/>
    <property type="match status" value="1"/>
</dbReference>
<evidence type="ECO:0000256" key="2">
    <source>
        <dbReference type="ARBA" id="ARBA00022833"/>
    </source>
</evidence>
<evidence type="ECO:0000256" key="4">
    <source>
        <dbReference type="RuleBase" id="RU361277"/>
    </source>
</evidence>
<dbReference type="PANTHER" id="PTHR43401:SF2">
    <property type="entry name" value="L-THREONINE 3-DEHYDROGENASE"/>
    <property type="match status" value="1"/>
</dbReference>
<dbReference type="InterPro" id="IPR011032">
    <property type="entry name" value="GroES-like_sf"/>
</dbReference>
<dbReference type="GO" id="GO:0016491">
    <property type="term" value="F:oxidoreductase activity"/>
    <property type="evidence" value="ECO:0007669"/>
    <property type="project" value="UniProtKB-KW"/>
</dbReference>
<dbReference type="SUPFAM" id="SSF50129">
    <property type="entry name" value="GroES-like"/>
    <property type="match status" value="1"/>
</dbReference>
<accession>A0A662DLC2</accession>
<dbReference type="Pfam" id="PF00107">
    <property type="entry name" value="ADH_zinc_N"/>
    <property type="match status" value="1"/>
</dbReference>
<organism evidence="6 7">
    <name type="scientific">Aerophobetes bacterium</name>
    <dbReference type="NCBI Taxonomy" id="2030807"/>
    <lineage>
        <taxon>Bacteria</taxon>
        <taxon>Candidatus Aerophobota</taxon>
    </lineage>
</organism>
<evidence type="ECO:0000256" key="3">
    <source>
        <dbReference type="ARBA" id="ARBA00023002"/>
    </source>
</evidence>
<dbReference type="GO" id="GO:0008270">
    <property type="term" value="F:zinc ion binding"/>
    <property type="evidence" value="ECO:0007669"/>
    <property type="project" value="InterPro"/>
</dbReference>
<comment type="cofactor">
    <cofactor evidence="4">
        <name>Zn(2+)</name>
        <dbReference type="ChEBI" id="CHEBI:29105"/>
    </cofactor>
</comment>
<evidence type="ECO:0000313" key="6">
    <source>
        <dbReference type="EMBL" id="RLE14919.1"/>
    </source>
</evidence>
<dbReference type="InterPro" id="IPR020843">
    <property type="entry name" value="ER"/>
</dbReference>
<keyword evidence="3" id="KW-0560">Oxidoreductase</keyword>
<dbReference type="PROSITE" id="PS00059">
    <property type="entry name" value="ADH_ZINC"/>
    <property type="match status" value="1"/>
</dbReference>
<dbReference type="PANTHER" id="PTHR43401">
    <property type="entry name" value="L-THREONINE 3-DEHYDROGENASE"/>
    <property type="match status" value="1"/>
</dbReference>
<dbReference type="Pfam" id="PF08240">
    <property type="entry name" value="ADH_N"/>
    <property type="match status" value="1"/>
</dbReference>
<dbReference type="Proteomes" id="UP000267654">
    <property type="component" value="Unassembled WGS sequence"/>
</dbReference>
<dbReference type="InterPro" id="IPR013149">
    <property type="entry name" value="ADH-like_C"/>
</dbReference>
<dbReference type="InterPro" id="IPR013154">
    <property type="entry name" value="ADH-like_N"/>
</dbReference>
<name>A0A662DLC2_UNCAE</name>
<dbReference type="Gene3D" id="3.40.50.720">
    <property type="entry name" value="NAD(P)-binding Rossmann-like Domain"/>
    <property type="match status" value="1"/>
</dbReference>
<comment type="caution">
    <text evidence="6">The sequence shown here is derived from an EMBL/GenBank/DDBJ whole genome shotgun (WGS) entry which is preliminary data.</text>
</comment>
<dbReference type="EMBL" id="QMQB01000017">
    <property type="protein sequence ID" value="RLE14919.1"/>
    <property type="molecule type" value="Genomic_DNA"/>
</dbReference>
<dbReference type="InterPro" id="IPR002328">
    <property type="entry name" value="ADH_Zn_CS"/>
</dbReference>
<sequence>MEDSKFEEEIMKAVVLKNIEDIEIKDIPIPDVSDSEILIKVKACSICGTDIRLFHHGHKHLTFPRVIGHEVSGEIVKAGDKVRNYQIGQKVAVAPAIPCGYCYYCRRGMQSMCLNLRAIGYHYNGGFAEYMLVPEDAVKNGCVNPIPENLPFEEAALAEPLACAINGQELSHISMGDTVVVMGAGPLGCMHIQLARVNGATKVILIEMVESRIEFAKKLVNPDVVINPSFEDAVERVKEETNLRGADKIIVACPSGKAQEDSLKMVARRGIINFFGGLPKDKPFINFNSNLVHYGEFYVVGTHGSAPRHNELAINLISSGRIKVKELITHHFPLDRFKEAIKLAESREAMKVVILPEK</sequence>
<dbReference type="InterPro" id="IPR050129">
    <property type="entry name" value="Zn_alcohol_dh"/>
</dbReference>
<evidence type="ECO:0000313" key="7">
    <source>
        <dbReference type="Proteomes" id="UP000267654"/>
    </source>
</evidence>
<reference evidence="6 7" key="1">
    <citation type="submission" date="2018-06" db="EMBL/GenBank/DDBJ databases">
        <title>Extensive metabolic versatility and redundancy in microbially diverse, dynamic hydrothermal sediments.</title>
        <authorList>
            <person name="Dombrowski N."/>
            <person name="Teske A."/>
            <person name="Baker B.J."/>
        </authorList>
    </citation>
    <scope>NUCLEOTIDE SEQUENCE [LARGE SCALE GENOMIC DNA]</scope>
    <source>
        <strain evidence="6">B19_G9</strain>
    </source>
</reference>
<comment type="similarity">
    <text evidence="4">Belongs to the zinc-containing alcohol dehydrogenase family.</text>
</comment>
<protein>
    <submittedName>
        <fullName evidence="6">Alcohol dehydrogenase</fullName>
    </submittedName>
</protein>
<dbReference type="CDD" id="cd08235">
    <property type="entry name" value="iditol_2_DH_like"/>
    <property type="match status" value="1"/>
</dbReference>
<feature type="domain" description="Enoyl reductase (ER)" evidence="5">
    <location>
        <begin position="17"/>
        <end position="354"/>
    </location>
</feature>
<evidence type="ECO:0000256" key="1">
    <source>
        <dbReference type="ARBA" id="ARBA00022723"/>
    </source>
</evidence>
<gene>
    <name evidence="6" type="ORF">DRI96_00710</name>
</gene>
<keyword evidence="2 4" id="KW-0862">Zinc</keyword>
<evidence type="ECO:0000259" key="5">
    <source>
        <dbReference type="SMART" id="SM00829"/>
    </source>
</evidence>
<dbReference type="AlphaFoldDB" id="A0A662DLC2"/>
<keyword evidence="1 4" id="KW-0479">Metal-binding</keyword>